<dbReference type="Proteomes" id="UP001271769">
    <property type="component" value="Unassembled WGS sequence"/>
</dbReference>
<proteinExistence type="inferred from homology"/>
<dbReference type="InterPro" id="IPR020456">
    <property type="entry name" value="Acylphosphatase"/>
</dbReference>
<gene>
    <name evidence="7" type="ORF">SMD31_21085</name>
</gene>
<keyword evidence="8" id="KW-1185">Reference proteome</keyword>
<comment type="catalytic activity">
    <reaction evidence="3 4">
        <text>an acyl phosphate + H2O = a carboxylate + phosphate + H(+)</text>
        <dbReference type="Rhea" id="RHEA:14965"/>
        <dbReference type="ChEBI" id="CHEBI:15377"/>
        <dbReference type="ChEBI" id="CHEBI:15378"/>
        <dbReference type="ChEBI" id="CHEBI:29067"/>
        <dbReference type="ChEBI" id="CHEBI:43474"/>
        <dbReference type="ChEBI" id="CHEBI:59918"/>
        <dbReference type="EC" id="3.6.1.7"/>
    </reaction>
</comment>
<dbReference type="SUPFAM" id="SSF54975">
    <property type="entry name" value="Acylphosphatase/BLUF domain-like"/>
    <property type="match status" value="1"/>
</dbReference>
<dbReference type="EC" id="3.6.1.7" evidence="2 4"/>
<evidence type="ECO:0000256" key="2">
    <source>
        <dbReference type="ARBA" id="ARBA00012150"/>
    </source>
</evidence>
<feature type="active site" evidence="4">
    <location>
        <position position="38"/>
    </location>
</feature>
<dbReference type="PANTHER" id="PTHR47268:SF4">
    <property type="entry name" value="ACYLPHOSPHATASE"/>
    <property type="match status" value="1"/>
</dbReference>
<dbReference type="PANTHER" id="PTHR47268">
    <property type="entry name" value="ACYLPHOSPHATASE"/>
    <property type="match status" value="1"/>
</dbReference>
<evidence type="ECO:0000256" key="3">
    <source>
        <dbReference type="ARBA" id="ARBA00047645"/>
    </source>
</evidence>
<dbReference type="PROSITE" id="PS00151">
    <property type="entry name" value="ACYLPHOSPHATASE_2"/>
    <property type="match status" value="1"/>
</dbReference>
<evidence type="ECO:0000313" key="8">
    <source>
        <dbReference type="Proteomes" id="UP001271769"/>
    </source>
</evidence>
<evidence type="ECO:0000259" key="6">
    <source>
        <dbReference type="PROSITE" id="PS51160"/>
    </source>
</evidence>
<comment type="caution">
    <text evidence="7">The sequence shown here is derived from an EMBL/GenBank/DDBJ whole genome shotgun (WGS) entry which is preliminary data.</text>
</comment>
<dbReference type="InterPro" id="IPR036046">
    <property type="entry name" value="Acylphosphatase-like_dom_sf"/>
</dbReference>
<dbReference type="RefSeq" id="WP_320502918.1">
    <property type="nucleotide sequence ID" value="NZ_JAXCLX010000005.1"/>
</dbReference>
<evidence type="ECO:0000256" key="4">
    <source>
        <dbReference type="PROSITE-ProRule" id="PRU00520"/>
    </source>
</evidence>
<dbReference type="Gene3D" id="3.30.70.100">
    <property type="match status" value="1"/>
</dbReference>
<dbReference type="Pfam" id="PF00708">
    <property type="entry name" value="Acylphosphatase"/>
    <property type="match status" value="1"/>
</dbReference>
<dbReference type="InterPro" id="IPR017968">
    <property type="entry name" value="Acylphosphatase_CS"/>
</dbReference>
<dbReference type="PROSITE" id="PS51160">
    <property type="entry name" value="ACYLPHOSPHATASE_3"/>
    <property type="match status" value="1"/>
</dbReference>
<organism evidence="7 8">
    <name type="scientific">Dongia rigui</name>
    <dbReference type="NCBI Taxonomy" id="940149"/>
    <lineage>
        <taxon>Bacteria</taxon>
        <taxon>Pseudomonadati</taxon>
        <taxon>Pseudomonadota</taxon>
        <taxon>Alphaproteobacteria</taxon>
        <taxon>Rhodospirillales</taxon>
        <taxon>Dongiaceae</taxon>
        <taxon>Dongia</taxon>
    </lineage>
</organism>
<feature type="active site" evidence="4">
    <location>
        <position position="20"/>
    </location>
</feature>
<feature type="domain" description="Acylphosphatase-like" evidence="6">
    <location>
        <begin position="5"/>
        <end position="91"/>
    </location>
</feature>
<evidence type="ECO:0000256" key="5">
    <source>
        <dbReference type="RuleBase" id="RU004168"/>
    </source>
</evidence>
<accession>A0ABU5E476</accession>
<evidence type="ECO:0000256" key="1">
    <source>
        <dbReference type="ARBA" id="ARBA00005614"/>
    </source>
</evidence>
<dbReference type="EMBL" id="JAXCLX010000005">
    <property type="protein sequence ID" value="MDY0874448.1"/>
    <property type="molecule type" value="Genomic_DNA"/>
</dbReference>
<keyword evidence="4 7" id="KW-0378">Hydrolase</keyword>
<dbReference type="GO" id="GO:0003998">
    <property type="term" value="F:acylphosphatase activity"/>
    <property type="evidence" value="ECO:0007669"/>
    <property type="project" value="UniProtKB-EC"/>
</dbReference>
<evidence type="ECO:0000313" key="7">
    <source>
        <dbReference type="EMBL" id="MDY0874448.1"/>
    </source>
</evidence>
<dbReference type="InterPro" id="IPR001792">
    <property type="entry name" value="Acylphosphatase-like_dom"/>
</dbReference>
<protein>
    <recommendedName>
        <fullName evidence="2 4">acylphosphatase</fullName>
        <ecNumber evidence="2 4">3.6.1.7</ecNumber>
    </recommendedName>
</protein>
<name>A0ABU5E476_9PROT</name>
<reference evidence="7 8" key="1">
    <citation type="journal article" date="2013" name="Antonie Van Leeuwenhoek">
        <title>Dongia rigui sp. nov., isolated from freshwater of a large wetland in Korea.</title>
        <authorList>
            <person name="Baik K.S."/>
            <person name="Hwang Y.M."/>
            <person name="Choi J.S."/>
            <person name="Kwon J."/>
            <person name="Seong C.N."/>
        </authorList>
    </citation>
    <scope>NUCLEOTIDE SEQUENCE [LARGE SCALE GENOMIC DNA]</scope>
    <source>
        <strain evidence="7 8">04SU4-P</strain>
    </source>
</reference>
<comment type="similarity">
    <text evidence="1 5">Belongs to the acylphosphatase family.</text>
</comment>
<sequence length="93" mass="9891">MADTAKLCRIGGKVQNVWYRAWTVQQAEARGLNGWVRNLSNGDVEALFAGPADKVADMIAACHEGPKAARVANVAVEDFAGDIPEGFTQTSDA</sequence>